<keyword evidence="2" id="KW-0472">Membrane</keyword>
<dbReference type="KEGG" id="eac:EAL2_c10340"/>
<feature type="transmembrane region" description="Helical" evidence="2">
    <location>
        <begin position="256"/>
        <end position="275"/>
    </location>
</feature>
<feature type="transmembrane region" description="Helical" evidence="2">
    <location>
        <begin position="169"/>
        <end position="192"/>
    </location>
</feature>
<dbReference type="HOGENOM" id="CLU_243701_0_0_9"/>
<evidence type="ECO:0000313" key="4">
    <source>
        <dbReference type="Proteomes" id="UP000019591"/>
    </source>
</evidence>
<feature type="transmembrane region" description="Helical" evidence="2">
    <location>
        <begin position="204"/>
        <end position="226"/>
    </location>
</feature>
<gene>
    <name evidence="3" type="ORF">EAL2_c10340</name>
</gene>
<keyword evidence="2" id="KW-1133">Transmembrane helix</keyword>
<dbReference type="Proteomes" id="UP000019591">
    <property type="component" value="Chromosome"/>
</dbReference>
<dbReference type="OrthoDB" id="98455at2"/>
<evidence type="ECO:0000313" key="3">
    <source>
        <dbReference type="EMBL" id="AHM56332.1"/>
    </source>
</evidence>
<protein>
    <submittedName>
        <fullName evidence="3">Uncharacterized protein</fullName>
    </submittedName>
</protein>
<dbReference type="CDD" id="cd06174">
    <property type="entry name" value="MFS"/>
    <property type="match status" value="1"/>
</dbReference>
<organism evidence="3 4">
    <name type="scientific">Peptoclostridium acidaminophilum DSM 3953</name>
    <dbReference type="NCBI Taxonomy" id="1286171"/>
    <lineage>
        <taxon>Bacteria</taxon>
        <taxon>Bacillati</taxon>
        <taxon>Bacillota</taxon>
        <taxon>Clostridia</taxon>
        <taxon>Peptostreptococcales</taxon>
        <taxon>Peptoclostridiaceae</taxon>
        <taxon>Peptoclostridium</taxon>
    </lineage>
</organism>
<reference evidence="3 4" key="1">
    <citation type="journal article" date="2014" name="Genome Announc.">
        <title>Complete Genome Sequence of Amino Acid-Utilizing Eubacterium acidaminophilum al-2 (DSM 3953).</title>
        <authorList>
            <person name="Poehlein A."/>
            <person name="Andreesen J.R."/>
            <person name="Daniel R."/>
        </authorList>
    </citation>
    <scope>NUCLEOTIDE SEQUENCE [LARGE SCALE GENOMIC DNA]</scope>
    <source>
        <strain evidence="3 4">DSM 3953</strain>
    </source>
</reference>
<dbReference type="EMBL" id="CP007452">
    <property type="protein sequence ID" value="AHM56332.1"/>
    <property type="molecule type" value="Genomic_DNA"/>
</dbReference>
<feature type="transmembrane region" description="Helical" evidence="2">
    <location>
        <begin position="232"/>
        <end position="249"/>
    </location>
</feature>
<feature type="transmembrane region" description="Helical" evidence="2">
    <location>
        <begin position="98"/>
        <end position="117"/>
    </location>
</feature>
<feature type="region of interest" description="Disordered" evidence="1">
    <location>
        <begin position="1126"/>
        <end position="1268"/>
    </location>
</feature>
<keyword evidence="4" id="KW-1185">Reference proteome</keyword>
<dbReference type="STRING" id="1286171.EAL2_c10340"/>
<feature type="compositionally biased region" description="Basic and acidic residues" evidence="1">
    <location>
        <begin position="1146"/>
        <end position="1255"/>
    </location>
</feature>
<proteinExistence type="predicted"/>
<dbReference type="eggNOG" id="COG0472">
    <property type="taxonomic scope" value="Bacteria"/>
</dbReference>
<feature type="transmembrane region" description="Helical" evidence="2">
    <location>
        <begin position="138"/>
        <end position="157"/>
    </location>
</feature>
<dbReference type="PATRIC" id="fig|1286171.3.peg.985"/>
<keyword evidence="2" id="KW-0812">Transmembrane</keyword>
<accession>W8TJD7</accession>
<evidence type="ECO:0000256" key="1">
    <source>
        <dbReference type="SAM" id="MobiDB-lite"/>
    </source>
</evidence>
<sequence>MQNELSISKSQAAPQIDDATLGPARYLIGSIKRSLSGIGALLKTPKLLLPTVFMAIMWFALSYLKMYLPASGAVFALSLIFFAQGGMYAGLLGAIGGIIGKAFFAWFVTNALMPVLTGKKAPKSVKMKIGPAFVISDMRGFALFMAGAGIALVIYNFLTGNASLENSVIGLTAIVACLRSLKNPSGFLVGFLRSFTKGRLSRPRAGHCVVGMMLGFALGIGSSFLTTGGLCYTLGGILIAISIVLAALFRGRRVPAAAMIVMLLMGVMAPALGVAQAEQKWMDPYEAYGVAKGDYEALKAAIAKKPFYGAKVEPMGMTFGTYYGIVPNAQEITIMGGRETTIDLEISSPSLEDLHNKTDVYSYLSAKFKGRASFFYDEAALSSEHPYESDQGQNRLPIVARSVGDYSGYEINRSDYGSGAAPLNFNIKGSESAYPVVFDSFESIREGLLTDTEYSVYGQQAFSYDPGQLFMVAKLAGGTEIRMSDGDVIQGEMASELHLCVKEIMLDAPSGATEKVSTVWVLDDVIIDNPNEGGGYFHTEVANGRIFESSGGGEGDDYGATEYTWTLPPERIELGREDEIQIKKRITWQGDHFTAQCGYMLGRVYITTIPEGESEYKAVYEGYFAAPGKEATSTTLYGNNLDPGQYVESLYTVKRVTSRTGDGPYDDLDSENSRMVIEISAFGSGSVTYVYKLSTEAVYGETAPGGEDGDGLLGGLLEPWEHEWDERADEIETGAIGAASALAGLVGAGAAAAGGFGGPGGPGGFFRTKREGMDYDPSDGTLVVTSPSGSQEIYRLNPVTGEFESSYGSTLNLGDVDRAREDHRRDLANAAKDRQRMENRTDGDSEYWRKVNRLEHLREKLEREGKGDTDLLSTKMARRLERIQNDIHSGKGLDEKGYRAVRDAYGKYTRGEIGNSRDLPGEYTSWQNTKDMISMSTEEISRGESGKAVALRILVGMATGGSSEFGFEAARSIYIVKDYVDAGGDSWREAVSRAALQTVVDEGIGRAAGLGLNLVGKAGSFAANMASKTRLGRAAVDGAKNLAGRASNFLGQNVGDLAKKALGSSANKADDAARALKAANAANAIKAANKQLDDAIKASSQQADDAAKALGSKADDAAKSVAKQADDMGKAVGGQTDDAAKAAGSKTDDAAKAADKADDAAKNAGEKADDASKTSGEKAEKPAKPEGPKNPDYEAAEKKWNKQMDEARDEAKKEIDKYKEAAKGKDSAESARDALYRKGQKIGEQKVDNLRRAQERINSNPGSREAQDAYDQALRSVQQDKYAMTKLNSLDGPGANELRGNFNMRNEQFTQATLRNTKERLALEHGVDPSEIKFVEATNSGAGARTADASVTARKVDVSQHTAADFKGASTADDVIPQSARIKGAPMDKDVTARIFDKKTNQWIDLPKEDVERIYRQELYKSHHKGELPKLDGKDIVDDEAISEFAENMDHTVTDRTGKDAYGRGDKDLVNILDKGNKGVKEFEDITSVTGTMEYKSNEWFERADKLREKAAEAGGDAGEEFLVKAEALQGEGVRQLVKQFDAQIAGQVKAVAATGRNIHVSDKLLKSIRVLDQVGKEGGITMAQAEGILKGMGTSVDDVVQQSSSIMESIAKFKG</sequence>
<dbReference type="RefSeq" id="WP_025435343.1">
    <property type="nucleotide sequence ID" value="NZ_CP007452.1"/>
</dbReference>
<name>W8TJD7_PEPAC</name>
<dbReference type="eggNOG" id="COG3064">
    <property type="taxonomic scope" value="Bacteria"/>
</dbReference>
<evidence type="ECO:0000256" key="2">
    <source>
        <dbReference type="SAM" id="Phobius"/>
    </source>
</evidence>